<evidence type="ECO:0000256" key="13">
    <source>
        <dbReference type="ARBA" id="ARBA00023224"/>
    </source>
</evidence>
<feature type="region of interest" description="Disordered" evidence="17">
    <location>
        <begin position="1680"/>
        <end position="1706"/>
    </location>
</feature>
<feature type="compositionally biased region" description="Basic and acidic residues" evidence="17">
    <location>
        <begin position="1303"/>
        <end position="1312"/>
    </location>
</feature>
<evidence type="ECO:0000313" key="21">
    <source>
        <dbReference type="Ensembl" id="ENSGMOP00000041178.1"/>
    </source>
</evidence>
<evidence type="ECO:0000256" key="15">
    <source>
        <dbReference type="ARBA" id="ARBA00023273"/>
    </source>
</evidence>
<accession>A0A8C5B5B0</accession>
<evidence type="ECO:0000256" key="5">
    <source>
        <dbReference type="ARBA" id="ARBA00022729"/>
    </source>
</evidence>
<dbReference type="AlphaFoldDB" id="A0A8C5B5B0"/>
<evidence type="ECO:0000313" key="22">
    <source>
        <dbReference type="Proteomes" id="UP000694546"/>
    </source>
</evidence>
<reference evidence="21" key="2">
    <citation type="submission" date="2025-09" db="UniProtKB">
        <authorList>
            <consortium name="Ensembl"/>
        </authorList>
    </citation>
    <scope>IDENTIFICATION</scope>
</reference>
<organism evidence="21 22">
    <name type="scientific">Gadus morhua</name>
    <name type="common">Atlantic cod</name>
    <dbReference type="NCBI Taxonomy" id="8049"/>
    <lineage>
        <taxon>Eukaryota</taxon>
        <taxon>Metazoa</taxon>
        <taxon>Chordata</taxon>
        <taxon>Craniata</taxon>
        <taxon>Vertebrata</taxon>
        <taxon>Euteleostomi</taxon>
        <taxon>Actinopterygii</taxon>
        <taxon>Neopterygii</taxon>
        <taxon>Teleostei</taxon>
        <taxon>Neoteleostei</taxon>
        <taxon>Acanthomorphata</taxon>
        <taxon>Zeiogadaria</taxon>
        <taxon>Gadariae</taxon>
        <taxon>Gadiformes</taxon>
        <taxon>Gadoidei</taxon>
        <taxon>Gadidae</taxon>
        <taxon>Gadus</taxon>
    </lineage>
</organism>
<dbReference type="GO" id="GO:0045211">
    <property type="term" value="C:postsynaptic membrane"/>
    <property type="evidence" value="ECO:0007669"/>
    <property type="project" value="UniProtKB-SubCell"/>
</dbReference>
<evidence type="ECO:0000256" key="19">
    <source>
        <dbReference type="SAM" id="SignalP"/>
    </source>
</evidence>
<feature type="region of interest" description="Disordered" evidence="17">
    <location>
        <begin position="1207"/>
        <end position="1230"/>
    </location>
</feature>
<feature type="region of interest" description="Disordered" evidence="17">
    <location>
        <begin position="1396"/>
        <end position="1415"/>
    </location>
</feature>
<keyword evidence="8" id="KW-0297">G-protein coupled receptor</keyword>
<sequence>MTPATLLLLLPALLLLLRLSGHLTSGAALGEGGFQNQTLPDFSLNGTGTVADPLAATADPPGSERPAPEEPDGGSAAAESFLYSGDRAALALGGCSRSYRPGARNPALPGGSYGPLGAAADGLANTANFLNLVFQASDLREATLEEDMEWYHALARALLEDTALVQRALLTFDAEPAAEPAAQTTTPRLVLVALRGPGLKVPTILLQDLTKAWETLHPPGPPAGPRVLFNDLATLDTPKWKRGDGYVTNRSGVRWADSPFLECKDGRFLPAWLLTLSTSFYGLKPDLTPEFRGVIRVDVDIQSIDVDQCAVGEGWFSDTHQCNRTSMEVRPSQGFRLGQYCCLCKEGYYNLDQTCYPSLPVCLPCWPGCRACLDGSPCRVQEDWVLRSVVMAGQGAFMVLVFFSMMAAYRHRRAKRIRASGLLLLETILFGSILLYFPVFILSFQPSTFRCILLRWVRMTGFSIVYGTVTLKMYRVLRVFLSRTAQRVPYMSSLHLLRILGMMLVTVCWFLCAWTVGVLQNRQRNVPILITSQTVDGQSFTTCSLDCWDYMMSVAELLFLCWGSSLCSAVRPVPSAFHEPRYMGIAIHNELLLSVTFQLLRFMLPSLHPEWMLLLSFTHTHVTTTVTLALLFIPKFLDISQAGREEIAAEVYEDEVDLRRSGSYLNSSFQSAWSDHMLEPDDIRDELKKLYAQLEVHKTKKMTVNNPHLSKKRSSRLPGLGRSIIKRIAEIPESVSRQCSREDRDFGHYSRGVAESDSFRKGPETASISYRSMNTPSPSMRKSLSEHDYAREREASVRSSLLRPNVSKRASQRSETDSLDIPPGVCKSASAQNLTIDNNLLHPDHTKLHKSRSLTSTNTHSMEDMAMMNRANSMITRSKQQLTIKEQTTSALQSQSFDKANVCPWEMEVDRPVDMNQRQVTYAYSQGSDGDCSDILPPNSPIVHVCPWDYAPTPEPSPAVERRVEGENDSQTTKAHVSASAPGTPRPIISKDQRGFSLRNTTQKWLSVKAYIGSVEAKDDQNRGAGSRKGSIVSQLSQESTCTTRSATCTNPKSERKTLPKRSLTTVEGKPCLVKQSAIRLSSGDSSDRSPRRLVIGKSAIHPSDSLDTQMYENVFSSRQNSIRSNTSSWGTGGGHSRTPSTHRRGSVRLTPSRTSHQSSTDVCPWDVPQGPVLQKQLSAKANVCPWEVEEPQVSERTGVCPWESTEHDQMKRRGSAHSNVCPWETHDTPTTPRIKVIQQSLSQSSQQSLGKIGDVCPWESSELHQPVQRPGDANICPWDVQEDKPEVVYENIKPSERKSLLRVPSAHEKKPSTSLPATSAARQISKTTDSCPWEFPDPPKIFADVLELVEGEKGHSPETTSINVCPWDTGNEDKPKDAPSNVCPWESASVHVEETDSTKTNICPWEPPQPNKHPTIEVNLVKDTEKTTSQDSVRTGVCPWESEEADASKTQAFKSSSVSLVSQDTPVVEKVQRLGGSLSDVSTRGVAQQEGVLPAVCPWEAEEPAALQKQDSGRGNVCPWDTGVPEDIKKTESGPGDVCPWDTGEPVIHNKQESVPAAVCPWDNGEPAVPKKTEIGTGDVCPWDTGEPAVPKKTESGTGDVCPWDTGEQALPKKTESGTGDICPWDTGEPAVPKIQESGKGDVCPWDTGEPAVLKKTDSGKGDVCPWETREAEVIKKPDVCPWESEEPALPKSQDNGKGDVCPWDTGEPAVLQKQDSGRGNVCPWDTGEPEALTNIDSVHTNVCPWETEEPPKPSVSPPCINLSDIKATETPGAATPEEAAMQSGTDLDQEAKANLPLGRRDALCPWPMETSMDNASDVFTWEPENIPEEDEEADAECEAEAFFFPSDL</sequence>
<comment type="similarity">
    <text evidence="2">Belongs to the G-protein coupled receptor 3 family.</text>
</comment>
<feature type="compositionally biased region" description="Basic and acidic residues" evidence="17">
    <location>
        <begin position="783"/>
        <end position="796"/>
    </location>
</feature>
<feature type="transmembrane region" description="Helical" evidence="18">
    <location>
        <begin position="495"/>
        <end position="516"/>
    </location>
</feature>
<keyword evidence="13" id="KW-0807">Transducer</keyword>
<dbReference type="GeneTree" id="ENSGT00940000160776"/>
<feature type="compositionally biased region" description="Polar residues" evidence="17">
    <location>
        <begin position="1119"/>
        <end position="1130"/>
    </location>
</feature>
<feature type="compositionally biased region" description="Polar residues" evidence="17">
    <location>
        <begin position="1032"/>
        <end position="1052"/>
    </location>
</feature>
<dbReference type="GO" id="GO:0004930">
    <property type="term" value="F:G protein-coupled receptor activity"/>
    <property type="evidence" value="ECO:0007669"/>
    <property type="project" value="UniProtKB-KW"/>
</dbReference>
<dbReference type="InterPro" id="IPR009030">
    <property type="entry name" value="Growth_fac_rcpt_cys_sf"/>
</dbReference>
<feature type="signal peptide" evidence="19">
    <location>
        <begin position="1"/>
        <end position="21"/>
    </location>
</feature>
<keyword evidence="22" id="KW-1185">Reference proteome</keyword>
<dbReference type="Ensembl" id="ENSGMOT00000064316.1">
    <property type="protein sequence ID" value="ENSGMOP00000041178.1"/>
    <property type="gene ID" value="ENSGMOG00000035842.1"/>
</dbReference>
<dbReference type="InterPro" id="IPR043458">
    <property type="entry name" value="GPR158/179"/>
</dbReference>
<evidence type="ECO:0000256" key="6">
    <source>
        <dbReference type="ARBA" id="ARBA00022989"/>
    </source>
</evidence>
<evidence type="ECO:0000256" key="11">
    <source>
        <dbReference type="ARBA" id="ARBA00023170"/>
    </source>
</evidence>
<keyword evidence="11" id="KW-0675">Receptor</keyword>
<evidence type="ECO:0000256" key="12">
    <source>
        <dbReference type="ARBA" id="ARBA00023180"/>
    </source>
</evidence>
<name>A0A8C5B5B0_GADMO</name>
<dbReference type="CDD" id="cd15293">
    <property type="entry name" value="7tmC_GPR158-like"/>
    <property type="match status" value="1"/>
</dbReference>
<keyword evidence="14" id="KW-0628">Postsynaptic cell membrane</keyword>
<dbReference type="OMA" id="VCPWDTG"/>
<evidence type="ECO:0000256" key="4">
    <source>
        <dbReference type="ARBA" id="ARBA00022692"/>
    </source>
</evidence>
<feature type="region of interest" description="Disordered" evidence="17">
    <location>
        <begin position="45"/>
        <end position="77"/>
    </location>
</feature>
<dbReference type="GO" id="GO:0043005">
    <property type="term" value="C:neuron projection"/>
    <property type="evidence" value="ECO:0007669"/>
    <property type="project" value="UniProtKB-SubCell"/>
</dbReference>
<evidence type="ECO:0000256" key="17">
    <source>
        <dbReference type="SAM" id="MobiDB-lite"/>
    </source>
</evidence>
<keyword evidence="7" id="KW-0770">Synapse</keyword>
<evidence type="ECO:0000256" key="1">
    <source>
        <dbReference type="ARBA" id="ARBA00004487"/>
    </source>
</evidence>
<keyword evidence="15" id="KW-0966">Cell projection</keyword>
<keyword evidence="10" id="KW-1015">Disulfide bond</keyword>
<feature type="transmembrane region" description="Helical" evidence="18">
    <location>
        <begin position="456"/>
        <end position="474"/>
    </location>
</feature>
<keyword evidence="4 18" id="KW-0812">Transmembrane</keyword>
<evidence type="ECO:0000259" key="20">
    <source>
        <dbReference type="PROSITE" id="PS50259"/>
    </source>
</evidence>
<feature type="compositionally biased region" description="Polar residues" evidence="17">
    <location>
        <begin position="1150"/>
        <end position="1162"/>
    </location>
</feature>
<dbReference type="PROSITE" id="PS50259">
    <property type="entry name" value="G_PROTEIN_RECEP_F3_4"/>
    <property type="match status" value="1"/>
</dbReference>
<feature type="compositionally biased region" description="Polar residues" evidence="17">
    <location>
        <begin position="1313"/>
        <end position="1331"/>
    </location>
</feature>
<evidence type="ECO:0000256" key="10">
    <source>
        <dbReference type="ARBA" id="ARBA00023157"/>
    </source>
</evidence>
<feature type="compositionally biased region" description="Polar residues" evidence="17">
    <location>
        <begin position="768"/>
        <end position="782"/>
    </location>
</feature>
<dbReference type="PANTHER" id="PTHR32546">
    <property type="entry name" value="G-PROTEIN COUPLED RECEPTOR 158-RELATED"/>
    <property type="match status" value="1"/>
</dbReference>
<comment type="subcellular location">
    <subcellularLocation>
        <location evidence="1">Cell projection</location>
        <location evidence="1">Neuron projection</location>
    </subcellularLocation>
    <subcellularLocation>
        <location evidence="16">Postsynaptic cell membrane</location>
        <topology evidence="16">Multi-pass membrane protein</topology>
    </subcellularLocation>
</comment>
<keyword evidence="5 19" id="KW-0732">Signal</keyword>
<evidence type="ECO:0000256" key="16">
    <source>
        <dbReference type="ARBA" id="ARBA00034104"/>
    </source>
</evidence>
<feature type="transmembrane region" description="Helical" evidence="18">
    <location>
        <begin position="421"/>
        <end position="444"/>
    </location>
</feature>
<feature type="domain" description="G-protein coupled receptors family 3 profile" evidence="20">
    <location>
        <begin position="397"/>
        <end position="635"/>
    </location>
</feature>
<dbReference type="Pfam" id="PF00003">
    <property type="entry name" value="7tm_3"/>
    <property type="match status" value="1"/>
</dbReference>
<evidence type="ECO:0000256" key="3">
    <source>
        <dbReference type="ARBA" id="ARBA00022475"/>
    </source>
</evidence>
<dbReference type="PANTHER" id="PTHR32546:SF7">
    <property type="entry name" value="G-PROTEIN COUPLED RECEPTOR 179-RELATED"/>
    <property type="match status" value="1"/>
</dbReference>
<feature type="chain" id="PRO_5045430317" evidence="19">
    <location>
        <begin position="22"/>
        <end position="1850"/>
    </location>
</feature>
<evidence type="ECO:0000256" key="2">
    <source>
        <dbReference type="ARBA" id="ARBA00007242"/>
    </source>
</evidence>
<evidence type="ECO:0000256" key="7">
    <source>
        <dbReference type="ARBA" id="ARBA00023018"/>
    </source>
</evidence>
<keyword evidence="9 18" id="KW-0472">Membrane</keyword>
<evidence type="ECO:0000256" key="14">
    <source>
        <dbReference type="ARBA" id="ARBA00023257"/>
    </source>
</evidence>
<protein>
    <submittedName>
        <fullName evidence="21">G protein-coupled receptor 179</fullName>
    </submittedName>
</protein>
<feature type="transmembrane region" description="Helical" evidence="18">
    <location>
        <begin position="384"/>
        <end position="409"/>
    </location>
</feature>
<reference evidence="21" key="1">
    <citation type="submission" date="2025-08" db="UniProtKB">
        <authorList>
            <consortium name="Ensembl"/>
        </authorList>
    </citation>
    <scope>IDENTIFICATION</scope>
</reference>
<dbReference type="InterPro" id="IPR017978">
    <property type="entry name" value="GPCR_3_C"/>
</dbReference>
<feature type="region of interest" description="Disordered" evidence="17">
    <location>
        <begin position="1303"/>
        <end position="1333"/>
    </location>
</feature>
<feature type="region of interest" description="Disordered" evidence="17">
    <location>
        <begin position="1018"/>
        <end position="1059"/>
    </location>
</feature>
<proteinExistence type="inferred from homology"/>
<feature type="region of interest" description="Disordered" evidence="17">
    <location>
        <begin position="1079"/>
        <end position="1101"/>
    </location>
</feature>
<dbReference type="Pfam" id="PF22572">
    <property type="entry name" value="GPR158_179_EC"/>
    <property type="match status" value="1"/>
</dbReference>
<feature type="region of interest" description="Disordered" evidence="17">
    <location>
        <begin position="954"/>
        <end position="995"/>
    </location>
</feature>
<dbReference type="Proteomes" id="UP000694546">
    <property type="component" value="Chromosome 3"/>
</dbReference>
<feature type="region of interest" description="Disordered" evidence="17">
    <location>
        <begin position="768"/>
        <end position="825"/>
    </location>
</feature>
<evidence type="ECO:0000256" key="8">
    <source>
        <dbReference type="ARBA" id="ARBA00023040"/>
    </source>
</evidence>
<feature type="region of interest" description="Disordered" evidence="17">
    <location>
        <begin position="1119"/>
        <end position="1166"/>
    </location>
</feature>
<keyword evidence="3" id="KW-1003">Cell membrane</keyword>
<keyword evidence="12" id="KW-0325">Glycoprotein</keyword>
<evidence type="ECO:0000256" key="18">
    <source>
        <dbReference type="SAM" id="Phobius"/>
    </source>
</evidence>
<dbReference type="InterPro" id="IPR054714">
    <property type="entry name" value="GPR158_179_extracellular"/>
</dbReference>
<evidence type="ECO:0000256" key="9">
    <source>
        <dbReference type="ARBA" id="ARBA00023136"/>
    </source>
</evidence>
<dbReference type="GO" id="GO:0007601">
    <property type="term" value="P:visual perception"/>
    <property type="evidence" value="ECO:0007669"/>
    <property type="project" value="Ensembl"/>
</dbReference>
<dbReference type="SUPFAM" id="SSF57184">
    <property type="entry name" value="Growth factor receptor domain"/>
    <property type="match status" value="1"/>
</dbReference>
<keyword evidence="6 18" id="KW-1133">Transmembrane helix</keyword>